<dbReference type="Pfam" id="PF01557">
    <property type="entry name" value="FAA_hydrolase"/>
    <property type="match status" value="1"/>
</dbReference>
<evidence type="ECO:0000256" key="1">
    <source>
        <dbReference type="ARBA" id="ARBA00023239"/>
    </source>
</evidence>
<dbReference type="EC" id="4.2.1.80" evidence="3"/>
<dbReference type="GO" id="GO:0008684">
    <property type="term" value="F:2-oxopent-4-enoate hydratase activity"/>
    <property type="evidence" value="ECO:0007669"/>
    <property type="project" value="UniProtKB-EC"/>
</dbReference>
<dbReference type="Gene3D" id="3.90.850.10">
    <property type="entry name" value="Fumarylacetoacetase-like, C-terminal domain"/>
    <property type="match status" value="1"/>
</dbReference>
<organism evidence="3">
    <name type="scientific">plant metagenome</name>
    <dbReference type="NCBI Taxonomy" id="1297885"/>
    <lineage>
        <taxon>unclassified sequences</taxon>
        <taxon>metagenomes</taxon>
        <taxon>organismal metagenomes</taxon>
    </lineage>
</organism>
<sequence>MSNKDHQTAAALLWAAAQGRMPIPPLRERFPGFTGEDAYAVQDLNTQRHLEGGARLVGRKIGLTARSVQQQLGVDQPDFGMLFAHMAYADGEPIPWDATLQPKVEAEVALVLDRDLPEPGITAAQLLRATAFALPAIEVVGSRIADWNIRFVDTVADNASSSAFVLGNTPVSLQGLDLRLAGMVMERAGDPVSLGAGAACLGNPINAAVWLANTMARLGRGLAAGDVVLTGALGPMVVARPGDVFDARIHGLGSVRAVFGDKS</sequence>
<feature type="domain" description="Fumarylacetoacetase-like C-terminal" evidence="2">
    <location>
        <begin position="65"/>
        <end position="257"/>
    </location>
</feature>
<accession>A0A484Q2D3</accession>
<dbReference type="InterPro" id="IPR011234">
    <property type="entry name" value="Fumarylacetoacetase-like_C"/>
</dbReference>
<evidence type="ECO:0000259" key="2">
    <source>
        <dbReference type="Pfam" id="PF01557"/>
    </source>
</evidence>
<name>A0A484Q2D3_9ZZZZ</name>
<keyword evidence="1 3" id="KW-0456">Lyase</keyword>
<dbReference type="GO" id="GO:0005737">
    <property type="term" value="C:cytoplasm"/>
    <property type="evidence" value="ECO:0007669"/>
    <property type="project" value="TreeGrafter"/>
</dbReference>
<evidence type="ECO:0000313" key="4">
    <source>
        <dbReference type="EMBL" id="VFR61281.1"/>
    </source>
</evidence>
<dbReference type="InterPro" id="IPR036663">
    <property type="entry name" value="Fumarylacetoacetase_C_sf"/>
</dbReference>
<dbReference type="EMBL" id="CAADIA010000006">
    <property type="protein sequence ID" value="VFR32432.1"/>
    <property type="molecule type" value="Genomic_DNA"/>
</dbReference>
<evidence type="ECO:0000313" key="3">
    <source>
        <dbReference type="EMBL" id="VFR32432.1"/>
    </source>
</evidence>
<protein>
    <submittedName>
        <fullName evidence="3">2-keto-4-pentenoate hydratase</fullName>
        <ecNumber evidence="3">4.2.1.80</ecNumber>
    </submittedName>
</protein>
<gene>
    <name evidence="3" type="ORF">ANK1_4164</name>
    <name evidence="4" type="ORF">ANK2_4165</name>
</gene>
<dbReference type="InterPro" id="IPR050772">
    <property type="entry name" value="Hydratase-Decarb/MhpD_sf"/>
</dbReference>
<proteinExistence type="predicted"/>
<dbReference type="PANTHER" id="PTHR30143">
    <property type="entry name" value="ACID HYDRATASE"/>
    <property type="match status" value="1"/>
</dbReference>
<reference evidence="3" key="1">
    <citation type="submission" date="2019-03" db="EMBL/GenBank/DDBJ databases">
        <authorList>
            <person name="Danneels B."/>
        </authorList>
    </citation>
    <scope>NUCLEOTIDE SEQUENCE</scope>
</reference>
<dbReference type="SUPFAM" id="SSF56529">
    <property type="entry name" value="FAH"/>
    <property type="match status" value="1"/>
</dbReference>
<dbReference type="PANTHER" id="PTHR30143:SF0">
    <property type="entry name" value="2-KETO-4-PENTENOATE HYDRATASE"/>
    <property type="match status" value="1"/>
</dbReference>
<dbReference type="AlphaFoldDB" id="A0A484Q2D3"/>
<dbReference type="EMBL" id="CAADIF010000005">
    <property type="protein sequence ID" value="VFR61281.1"/>
    <property type="molecule type" value="Genomic_DNA"/>
</dbReference>